<keyword evidence="1" id="KW-0812">Transmembrane</keyword>
<dbReference type="GO" id="GO:0016020">
    <property type="term" value="C:membrane"/>
    <property type="evidence" value="ECO:0007669"/>
    <property type="project" value="InterPro"/>
</dbReference>
<dbReference type="Gene3D" id="2.60.40.10">
    <property type="entry name" value="Immunoglobulins"/>
    <property type="match status" value="1"/>
</dbReference>
<sequence length="144" mass="16093">MKIRRIDKIYLGVFLVLTIPTIIFSLYLRGQNLDPSSDAASLEPTIFDSTFPPRLSNVPPGTAYVGEVYRYEIRFNDADSDLSKIRVDISDGPDWLSKVDDYTIYGIPTEKDKGSARVVLSLSDESSTNLETFYILVATRSSGE</sequence>
<reference evidence="2" key="1">
    <citation type="submission" date="2020-04" db="EMBL/GenBank/DDBJ databases">
        <authorList>
            <person name="Zhang T."/>
        </authorList>
    </citation>
    <scope>NUCLEOTIDE SEQUENCE</scope>
    <source>
        <strain evidence="2">HKST-UBA16</strain>
    </source>
</reference>
<evidence type="ECO:0000256" key="1">
    <source>
        <dbReference type="SAM" id="Phobius"/>
    </source>
</evidence>
<evidence type="ECO:0000313" key="3">
    <source>
        <dbReference type="Proteomes" id="UP000748332"/>
    </source>
</evidence>
<dbReference type="Proteomes" id="UP000748332">
    <property type="component" value="Unassembled WGS sequence"/>
</dbReference>
<keyword evidence="1" id="KW-0472">Membrane</keyword>
<gene>
    <name evidence="2" type="ORF">KC622_01705</name>
</gene>
<proteinExistence type="predicted"/>
<evidence type="ECO:0000313" key="2">
    <source>
        <dbReference type="EMBL" id="MCA9375026.1"/>
    </source>
</evidence>
<reference evidence="2" key="2">
    <citation type="journal article" date="2021" name="Microbiome">
        <title>Successional dynamics and alternative stable states in a saline activated sludge microbial community over 9 years.</title>
        <authorList>
            <person name="Wang Y."/>
            <person name="Ye J."/>
            <person name="Ju F."/>
            <person name="Liu L."/>
            <person name="Boyd J.A."/>
            <person name="Deng Y."/>
            <person name="Parks D.H."/>
            <person name="Jiang X."/>
            <person name="Yin X."/>
            <person name="Woodcroft B.J."/>
            <person name="Tyson G.W."/>
            <person name="Hugenholtz P."/>
            <person name="Polz M.F."/>
            <person name="Zhang T."/>
        </authorList>
    </citation>
    <scope>NUCLEOTIDE SEQUENCE</scope>
    <source>
        <strain evidence="2">HKST-UBA16</strain>
    </source>
</reference>
<protein>
    <recommendedName>
        <fullName evidence="4">Dystroglycan-type cadherin-like domain-containing protein</fullName>
    </recommendedName>
</protein>
<dbReference type="GO" id="GO:0005509">
    <property type="term" value="F:calcium ion binding"/>
    <property type="evidence" value="ECO:0007669"/>
    <property type="project" value="InterPro"/>
</dbReference>
<feature type="transmembrane region" description="Helical" evidence="1">
    <location>
        <begin position="9"/>
        <end position="28"/>
    </location>
</feature>
<organism evidence="2 3">
    <name type="scientific">Candidatus Dojkabacteria bacterium</name>
    <dbReference type="NCBI Taxonomy" id="2099670"/>
    <lineage>
        <taxon>Bacteria</taxon>
        <taxon>Candidatus Dojkabacteria</taxon>
    </lineage>
</organism>
<evidence type="ECO:0008006" key="4">
    <source>
        <dbReference type="Google" id="ProtNLM"/>
    </source>
</evidence>
<accession>A0A955HXV5</accession>
<dbReference type="SUPFAM" id="SSF49313">
    <property type="entry name" value="Cadherin-like"/>
    <property type="match status" value="1"/>
</dbReference>
<dbReference type="InterPro" id="IPR013783">
    <property type="entry name" value="Ig-like_fold"/>
</dbReference>
<dbReference type="InterPro" id="IPR015919">
    <property type="entry name" value="Cadherin-like_sf"/>
</dbReference>
<name>A0A955HXV5_9BACT</name>
<dbReference type="AlphaFoldDB" id="A0A955HXV5"/>
<comment type="caution">
    <text evidence="2">The sequence shown here is derived from an EMBL/GenBank/DDBJ whole genome shotgun (WGS) entry which is preliminary data.</text>
</comment>
<dbReference type="EMBL" id="JAGQLM010000066">
    <property type="protein sequence ID" value="MCA9375026.1"/>
    <property type="molecule type" value="Genomic_DNA"/>
</dbReference>
<keyword evidence="1" id="KW-1133">Transmembrane helix</keyword>